<evidence type="ECO:0000256" key="1">
    <source>
        <dbReference type="SAM" id="MobiDB-lite"/>
    </source>
</evidence>
<gene>
    <name evidence="4" type="ORF">V4F39_14375</name>
</gene>
<dbReference type="AlphaFoldDB" id="A0AAW9Q525"/>
<sequence length="73" mass="7359">MNIRSLLAPLLPALLLSACAGPVPAPWQRGDLARPEMAWEPDPLGSAARGQAYRSKEAATGGGTAAGGGCGCR</sequence>
<evidence type="ECO:0000259" key="3">
    <source>
        <dbReference type="Pfam" id="PF14086"/>
    </source>
</evidence>
<evidence type="ECO:0000313" key="5">
    <source>
        <dbReference type="Proteomes" id="UP001336250"/>
    </source>
</evidence>
<organism evidence="4 5">
    <name type="scientific">Aquincola agrisoli</name>
    <dbReference type="NCBI Taxonomy" id="3119538"/>
    <lineage>
        <taxon>Bacteria</taxon>
        <taxon>Pseudomonadati</taxon>
        <taxon>Pseudomonadota</taxon>
        <taxon>Betaproteobacteria</taxon>
        <taxon>Burkholderiales</taxon>
        <taxon>Sphaerotilaceae</taxon>
        <taxon>Aquincola</taxon>
    </lineage>
</organism>
<feature type="region of interest" description="Disordered" evidence="1">
    <location>
        <begin position="38"/>
        <end position="73"/>
    </location>
</feature>
<evidence type="ECO:0000313" key="4">
    <source>
        <dbReference type="EMBL" id="MEF7615103.1"/>
    </source>
</evidence>
<evidence type="ECO:0000256" key="2">
    <source>
        <dbReference type="SAM" id="SignalP"/>
    </source>
</evidence>
<name>A0AAW9Q525_9BURK</name>
<comment type="caution">
    <text evidence="4">The sequence shown here is derived from an EMBL/GenBank/DDBJ whole genome shotgun (WGS) entry which is preliminary data.</text>
</comment>
<proteinExistence type="predicted"/>
<dbReference type="EMBL" id="JAZIBG010000028">
    <property type="protein sequence ID" value="MEF7615103.1"/>
    <property type="molecule type" value="Genomic_DNA"/>
</dbReference>
<dbReference type="RefSeq" id="WP_332290213.1">
    <property type="nucleotide sequence ID" value="NZ_JAZIBG010000028.1"/>
</dbReference>
<dbReference type="InterPro" id="IPR025362">
    <property type="entry name" value="DUF4266"/>
</dbReference>
<dbReference type="Proteomes" id="UP001336250">
    <property type="component" value="Unassembled WGS sequence"/>
</dbReference>
<keyword evidence="5" id="KW-1185">Reference proteome</keyword>
<feature type="domain" description="DUF4266" evidence="3">
    <location>
        <begin position="25"/>
        <end position="72"/>
    </location>
</feature>
<reference evidence="4 5" key="1">
    <citation type="submission" date="2024-02" db="EMBL/GenBank/DDBJ databases">
        <title>Genome sequence of Aquincola sp. MAHUQ-54.</title>
        <authorList>
            <person name="Huq M.A."/>
        </authorList>
    </citation>
    <scope>NUCLEOTIDE SEQUENCE [LARGE SCALE GENOMIC DNA]</scope>
    <source>
        <strain evidence="4 5">MAHUQ-54</strain>
    </source>
</reference>
<dbReference type="Pfam" id="PF14086">
    <property type="entry name" value="DUF4266"/>
    <property type="match status" value="1"/>
</dbReference>
<accession>A0AAW9Q525</accession>
<feature type="chain" id="PRO_5043376159" evidence="2">
    <location>
        <begin position="21"/>
        <end position="73"/>
    </location>
</feature>
<protein>
    <submittedName>
        <fullName evidence="4">DUF4266 domain-containing protein</fullName>
    </submittedName>
</protein>
<feature type="signal peptide" evidence="2">
    <location>
        <begin position="1"/>
        <end position="20"/>
    </location>
</feature>
<keyword evidence="2" id="KW-0732">Signal</keyword>
<feature type="compositionally biased region" description="Gly residues" evidence="1">
    <location>
        <begin position="60"/>
        <end position="73"/>
    </location>
</feature>
<dbReference type="PROSITE" id="PS51257">
    <property type="entry name" value="PROKAR_LIPOPROTEIN"/>
    <property type="match status" value="1"/>
</dbReference>